<dbReference type="InterPro" id="IPR005119">
    <property type="entry name" value="LysR_subst-bd"/>
</dbReference>
<evidence type="ECO:0000256" key="3">
    <source>
        <dbReference type="ARBA" id="ARBA00023125"/>
    </source>
</evidence>
<dbReference type="Gene3D" id="1.10.10.10">
    <property type="entry name" value="Winged helix-like DNA-binding domain superfamily/Winged helix DNA-binding domain"/>
    <property type="match status" value="1"/>
</dbReference>
<dbReference type="InterPro" id="IPR036388">
    <property type="entry name" value="WH-like_DNA-bd_sf"/>
</dbReference>
<evidence type="ECO:0000256" key="4">
    <source>
        <dbReference type="ARBA" id="ARBA00023163"/>
    </source>
</evidence>
<keyword evidence="7" id="KW-1185">Reference proteome</keyword>
<dbReference type="CDD" id="cd08422">
    <property type="entry name" value="PBP2_CrgA_like"/>
    <property type="match status" value="1"/>
</dbReference>
<comment type="similarity">
    <text evidence="1">Belongs to the LysR transcriptional regulatory family.</text>
</comment>
<dbReference type="InterPro" id="IPR000847">
    <property type="entry name" value="LysR_HTH_N"/>
</dbReference>
<protein>
    <submittedName>
        <fullName evidence="6">LysR family transcriptional regulator</fullName>
    </submittedName>
</protein>
<dbReference type="PANTHER" id="PTHR30537">
    <property type="entry name" value="HTH-TYPE TRANSCRIPTIONAL REGULATOR"/>
    <property type="match status" value="1"/>
</dbReference>
<keyword evidence="4" id="KW-0804">Transcription</keyword>
<dbReference type="PROSITE" id="PS50931">
    <property type="entry name" value="HTH_LYSR"/>
    <property type="match status" value="1"/>
</dbReference>
<sequence>MDTLLSLRVFAAVAEHKSFAAVANRFDLSPAMTSKHVQHVEARVGARLLNRNSRNVSLTEAGTHYLATVRPLLEGLVEAEAQLTETAMTPHGTLKVSMPVWMANPAFARIITAYHAENPNLILDLDLSGRKINLVEEGIDLALRVATTLDDSLIARKLTQVDFPLLASPQFLDRIGRPNKIDDLTGAPFLIYTQMGTSGRIRFGDGADAWDIRFAPVLQSGNETLIHLAAREGMGYAFLPHWLVTEDLANGLLEPVLPETVWPKVPLYAIYPDRSYLPTKVRSFLDFLAGPSGLEPSSDSSE</sequence>
<evidence type="ECO:0000256" key="1">
    <source>
        <dbReference type="ARBA" id="ARBA00009437"/>
    </source>
</evidence>
<gene>
    <name evidence="6" type="ORF">V6575_08940</name>
</gene>
<accession>A0ABU8TJ89</accession>
<evidence type="ECO:0000259" key="5">
    <source>
        <dbReference type="PROSITE" id="PS50931"/>
    </source>
</evidence>
<keyword evidence="3" id="KW-0238">DNA-binding</keyword>
<keyword evidence="2" id="KW-0805">Transcription regulation</keyword>
<evidence type="ECO:0000313" key="7">
    <source>
        <dbReference type="Proteomes" id="UP001385499"/>
    </source>
</evidence>
<dbReference type="Pfam" id="PF00126">
    <property type="entry name" value="HTH_1"/>
    <property type="match status" value="1"/>
</dbReference>
<name>A0ABU8TJ89_9HYPH</name>
<evidence type="ECO:0000313" key="6">
    <source>
        <dbReference type="EMBL" id="MEJ8474216.1"/>
    </source>
</evidence>
<dbReference type="RefSeq" id="WP_340273927.1">
    <property type="nucleotide sequence ID" value="NZ_JBAKIA010000004.1"/>
</dbReference>
<dbReference type="InterPro" id="IPR058163">
    <property type="entry name" value="LysR-type_TF_proteobact-type"/>
</dbReference>
<organism evidence="6 7">
    <name type="scientific">Roseibium algae</name>
    <dbReference type="NCBI Taxonomy" id="3123038"/>
    <lineage>
        <taxon>Bacteria</taxon>
        <taxon>Pseudomonadati</taxon>
        <taxon>Pseudomonadota</taxon>
        <taxon>Alphaproteobacteria</taxon>
        <taxon>Hyphomicrobiales</taxon>
        <taxon>Stappiaceae</taxon>
        <taxon>Roseibium</taxon>
    </lineage>
</organism>
<comment type="caution">
    <text evidence="6">The sequence shown here is derived from an EMBL/GenBank/DDBJ whole genome shotgun (WGS) entry which is preliminary data.</text>
</comment>
<feature type="domain" description="HTH lysR-type" evidence="5">
    <location>
        <begin position="1"/>
        <end position="59"/>
    </location>
</feature>
<dbReference type="SUPFAM" id="SSF53850">
    <property type="entry name" value="Periplasmic binding protein-like II"/>
    <property type="match status" value="1"/>
</dbReference>
<dbReference type="Gene3D" id="3.40.190.290">
    <property type="match status" value="1"/>
</dbReference>
<reference evidence="6 7" key="1">
    <citation type="submission" date="2024-02" db="EMBL/GenBank/DDBJ databases">
        <title>Roseibium algae sp. nov., isolated from marine alga (Grateloupia sp.), showing potential in myo-inositol conversion.</title>
        <authorList>
            <person name="Wang Y."/>
        </authorList>
    </citation>
    <scope>NUCLEOTIDE SEQUENCE [LARGE SCALE GENOMIC DNA]</scope>
    <source>
        <strain evidence="6 7">H3510</strain>
    </source>
</reference>
<dbReference type="PANTHER" id="PTHR30537:SF35">
    <property type="entry name" value="TRANSCRIPTIONAL REGULATORY PROTEIN"/>
    <property type="match status" value="1"/>
</dbReference>
<dbReference type="InterPro" id="IPR036390">
    <property type="entry name" value="WH_DNA-bd_sf"/>
</dbReference>
<dbReference type="SUPFAM" id="SSF46785">
    <property type="entry name" value="Winged helix' DNA-binding domain"/>
    <property type="match status" value="1"/>
</dbReference>
<dbReference type="Pfam" id="PF03466">
    <property type="entry name" value="LysR_substrate"/>
    <property type="match status" value="1"/>
</dbReference>
<evidence type="ECO:0000256" key="2">
    <source>
        <dbReference type="ARBA" id="ARBA00023015"/>
    </source>
</evidence>
<dbReference type="EMBL" id="JBAKIA010000004">
    <property type="protein sequence ID" value="MEJ8474216.1"/>
    <property type="molecule type" value="Genomic_DNA"/>
</dbReference>
<proteinExistence type="inferred from homology"/>
<dbReference type="Proteomes" id="UP001385499">
    <property type="component" value="Unassembled WGS sequence"/>
</dbReference>